<dbReference type="SUPFAM" id="SSF48452">
    <property type="entry name" value="TPR-like"/>
    <property type="match status" value="1"/>
</dbReference>
<dbReference type="PANTHER" id="PTHR37038">
    <property type="entry name" value="TRANSCRIPTIONAL REGULATOR-RELATED"/>
    <property type="match status" value="1"/>
</dbReference>
<sequence length="279" mass="32328">MFLGSKIAQQRKAKNITQTDLASDICTQNTISKIEKHNVPPTTKILIKLCQRIDLTLNDVFSDFSRPDGDLNSKLQTIEQSLYNYKPENESKLEKAVSKLNPEKLELNDQIQAQFIVAFLKFRQGKFEDAIFECDKVLASTHSDDENVYTTLAYTIKGDSYKKVDKINKAEYYFNIADNFINNLKLDQENDNNSIQIIFVCNQLANYYVLTKQFKKTMKVARKGISLNDRLHTTYFMDSLFKIAYEAGKELNLTTELLEKYQKFANLFSEYNEFESVND</sequence>
<proteinExistence type="predicted"/>
<name>A0A976RSZ5_9LACO</name>
<dbReference type="InterPro" id="IPR053163">
    <property type="entry name" value="HTH-type_regulator_Rgg"/>
</dbReference>
<dbReference type="AlphaFoldDB" id="A0A976RSZ5"/>
<protein>
    <submittedName>
        <fullName evidence="2">Helix-turn-helix domain-containing protein</fullName>
    </submittedName>
</protein>
<gene>
    <name evidence="2" type="ORF">MOO44_03480</name>
</gene>
<dbReference type="InterPro" id="IPR010982">
    <property type="entry name" value="Lambda_DNA-bd_dom_sf"/>
</dbReference>
<dbReference type="CDD" id="cd00093">
    <property type="entry name" value="HTH_XRE"/>
    <property type="match status" value="1"/>
</dbReference>
<dbReference type="Proteomes" id="UP000831181">
    <property type="component" value="Chromosome"/>
</dbReference>
<organism evidence="2 3">
    <name type="scientific">Nicoliella spurrieriana</name>
    <dbReference type="NCBI Taxonomy" id="2925830"/>
    <lineage>
        <taxon>Bacteria</taxon>
        <taxon>Bacillati</taxon>
        <taxon>Bacillota</taxon>
        <taxon>Bacilli</taxon>
        <taxon>Lactobacillales</taxon>
        <taxon>Lactobacillaceae</taxon>
        <taxon>Nicoliella</taxon>
    </lineage>
</organism>
<dbReference type="PROSITE" id="PS50943">
    <property type="entry name" value="HTH_CROC1"/>
    <property type="match status" value="1"/>
</dbReference>
<dbReference type="RefSeq" id="WP_260117033.1">
    <property type="nucleotide sequence ID" value="NZ_CP093361.1"/>
</dbReference>
<keyword evidence="3" id="KW-1185">Reference proteome</keyword>
<dbReference type="SUPFAM" id="SSF47413">
    <property type="entry name" value="lambda repressor-like DNA-binding domains"/>
    <property type="match status" value="1"/>
</dbReference>
<dbReference type="SMART" id="SM00530">
    <property type="entry name" value="HTH_XRE"/>
    <property type="match status" value="1"/>
</dbReference>
<dbReference type="Gene3D" id="1.25.40.10">
    <property type="entry name" value="Tetratricopeptide repeat domain"/>
    <property type="match status" value="1"/>
</dbReference>
<evidence type="ECO:0000313" key="2">
    <source>
        <dbReference type="EMBL" id="UQS87233.1"/>
    </source>
</evidence>
<dbReference type="KEGG" id="lbe:MOO44_03480"/>
<dbReference type="InterPro" id="IPR001387">
    <property type="entry name" value="Cro/C1-type_HTH"/>
</dbReference>
<feature type="domain" description="HTH cro/C1-type" evidence="1">
    <location>
        <begin position="7"/>
        <end position="60"/>
    </location>
</feature>
<dbReference type="EMBL" id="CP093361">
    <property type="protein sequence ID" value="UQS87233.1"/>
    <property type="molecule type" value="Genomic_DNA"/>
</dbReference>
<dbReference type="Pfam" id="PF01381">
    <property type="entry name" value="HTH_3"/>
    <property type="match status" value="1"/>
</dbReference>
<dbReference type="InterPro" id="IPR011990">
    <property type="entry name" value="TPR-like_helical_dom_sf"/>
</dbReference>
<evidence type="ECO:0000313" key="3">
    <source>
        <dbReference type="Proteomes" id="UP000831181"/>
    </source>
</evidence>
<dbReference type="GO" id="GO:0003677">
    <property type="term" value="F:DNA binding"/>
    <property type="evidence" value="ECO:0007669"/>
    <property type="project" value="InterPro"/>
</dbReference>
<evidence type="ECO:0000259" key="1">
    <source>
        <dbReference type="PROSITE" id="PS50943"/>
    </source>
</evidence>
<accession>A0A976RSZ5</accession>
<reference evidence="2" key="1">
    <citation type="journal article" date="2022" name="Int. J. Syst. Evol. Microbiol.">
        <title>Apilactobacillus apisilvae sp. nov., Nicolia spurrieriana gen. nov. sp. nov., Bombilactobacillus folatiphilus sp. nov. and Bombilactobacillus thymidiniphilus sp. nov., four new lactic acid bacterial isolates from stingless bees Tetragonula carbonaria and Austroplebeia australis.</title>
        <authorList>
            <person name="Oliphant S.A."/>
            <person name="Watson-Haigh N.S."/>
            <person name="Sumby K.M."/>
            <person name="Gardner J."/>
            <person name="Groom S."/>
            <person name="Jiranek V."/>
        </authorList>
    </citation>
    <scope>NUCLEOTIDE SEQUENCE</scope>
    <source>
        <strain evidence="2">SGEP1_A5</strain>
    </source>
</reference>